<keyword evidence="3" id="KW-1185">Reference proteome</keyword>
<dbReference type="InterPro" id="IPR038694">
    <property type="entry name" value="DUF427_sf"/>
</dbReference>
<dbReference type="RefSeq" id="WP_089688140.1">
    <property type="nucleotide sequence ID" value="NZ_FNES01000015.1"/>
</dbReference>
<organism evidence="2 3">
    <name type="scientific">Billgrantia gudaonensis</name>
    <dbReference type="NCBI Taxonomy" id="376427"/>
    <lineage>
        <taxon>Bacteria</taxon>
        <taxon>Pseudomonadati</taxon>
        <taxon>Pseudomonadota</taxon>
        <taxon>Gammaproteobacteria</taxon>
        <taxon>Oceanospirillales</taxon>
        <taxon>Halomonadaceae</taxon>
        <taxon>Billgrantia</taxon>
    </lineage>
</organism>
<feature type="domain" description="DUF427" evidence="1">
    <location>
        <begin position="18"/>
        <end position="109"/>
    </location>
</feature>
<dbReference type="Pfam" id="PF04248">
    <property type="entry name" value="NTP_transf_9"/>
    <property type="match status" value="1"/>
</dbReference>
<dbReference type="Gene3D" id="2.170.150.40">
    <property type="entry name" value="Domain of unknown function (DUF427)"/>
    <property type="match status" value="1"/>
</dbReference>
<protein>
    <submittedName>
        <fullName evidence="2">Uncharacterized conserved protein, DUF427 family</fullName>
    </submittedName>
</protein>
<sequence>MIHDPTGRITLHRHGRRVRVWAGETLLADTRNAVELRETGYPDRQYLPRDDVAMQRLVRTDTVTHCPFKGGASYYAIELVGESLSDAAWSYEAPFEAMADIAERLAFDSGKLEVRVE</sequence>
<dbReference type="Proteomes" id="UP000198525">
    <property type="component" value="Unassembled WGS sequence"/>
</dbReference>
<gene>
    <name evidence="2" type="ORF">SAMN04487954_11559</name>
</gene>
<dbReference type="PANTHER" id="PTHR34310:SF9">
    <property type="entry name" value="BLR5716 PROTEIN"/>
    <property type="match status" value="1"/>
</dbReference>
<evidence type="ECO:0000259" key="1">
    <source>
        <dbReference type="Pfam" id="PF04248"/>
    </source>
</evidence>
<dbReference type="STRING" id="376427.SAMN04487954_11559"/>
<evidence type="ECO:0000313" key="2">
    <source>
        <dbReference type="EMBL" id="SDK36581.1"/>
    </source>
</evidence>
<proteinExistence type="predicted"/>
<dbReference type="EMBL" id="FNES01000015">
    <property type="protein sequence ID" value="SDK36581.1"/>
    <property type="molecule type" value="Genomic_DNA"/>
</dbReference>
<dbReference type="InterPro" id="IPR007361">
    <property type="entry name" value="DUF427"/>
</dbReference>
<dbReference type="PANTHER" id="PTHR34310">
    <property type="entry name" value="DUF427 DOMAIN PROTEIN (AFU_ORTHOLOGUE AFUA_3G02220)"/>
    <property type="match status" value="1"/>
</dbReference>
<dbReference type="OrthoDB" id="4565346at2"/>
<evidence type="ECO:0000313" key="3">
    <source>
        <dbReference type="Proteomes" id="UP000198525"/>
    </source>
</evidence>
<name>A0A1G9BAN9_9GAMM</name>
<accession>A0A1G9BAN9</accession>
<reference evidence="2 3" key="1">
    <citation type="submission" date="2016-10" db="EMBL/GenBank/DDBJ databases">
        <authorList>
            <person name="de Groot N.N."/>
        </authorList>
    </citation>
    <scope>NUCLEOTIDE SEQUENCE [LARGE SCALE GENOMIC DNA]</scope>
    <source>
        <strain evidence="2 3">CGMCC 1.6133</strain>
    </source>
</reference>
<dbReference type="AlphaFoldDB" id="A0A1G9BAN9"/>